<sequence>MKFKIYCPHLTSFEKKSHSMGKSLLGAGSVDSSYRYAQFLLKRASQVFCSRKFSSLKDELVKKIPQERERMLGIKCLHGNKTLGDIKIANVMGGLRGLPLLMCDTSYVDALNGIFYRGIMLKDVVKKLPRSEGGKEGTPEGAFWLLTLGNMPTKDQAQSITCEWNERGKLPDYVTKLLDSMDKKIHPMAQFIAAIACLNPESQFVKAYNKGAKKPKYWEYIYEDSMNLCAYLISVAAIIYGNVFKEGKGERKLDGNLDWSGNFCKMLGFDDKNFFDLMRLYLVLHADHEGGNVSAHTTHLVGSALSDPYLSFSAAMCGLAGPLHGLANQEVLVWLTDLKKTIGEDPKDDEIIKFVNDTLASGRVVPGYGHAVLRDTDPRFVLQNEFAMKNCKDDVNVKLVTRLWKLIPDILKKLGKVSNPYPNVDAHSGVLLQHYCLRESQFYTVLFGVSRALGVLAQLIWARALGAPLERPKSFTTSFLCQYINEQEKKNEKK</sequence>
<dbReference type="InterPro" id="IPR002020">
    <property type="entry name" value="Citrate_synthase"/>
</dbReference>
<keyword evidence="4 5" id="KW-0808">Transferase</keyword>
<dbReference type="Gene3D" id="1.10.230.10">
    <property type="entry name" value="Cytochrome P450-Terp, domain 2"/>
    <property type="match status" value="1"/>
</dbReference>
<dbReference type="SUPFAM" id="SSF48256">
    <property type="entry name" value="Citrate synthase"/>
    <property type="match status" value="1"/>
</dbReference>
<dbReference type="InterPro" id="IPR016143">
    <property type="entry name" value="Citrate_synth-like_sm_a-sub"/>
</dbReference>
<dbReference type="AlphaFoldDB" id="A0A6J2T7B9"/>
<dbReference type="PANTHER" id="PTHR11739">
    <property type="entry name" value="CITRATE SYNTHASE"/>
    <property type="match status" value="1"/>
</dbReference>
<dbReference type="GO" id="GO:0046912">
    <property type="term" value="F:acyltransferase activity, acyl groups converted into alkyl on transfer"/>
    <property type="evidence" value="ECO:0007669"/>
    <property type="project" value="InterPro"/>
</dbReference>
<comment type="subcellular location">
    <subcellularLocation>
        <location evidence="1">Mitochondrion matrix</location>
    </subcellularLocation>
</comment>
<comment type="similarity">
    <text evidence="2 5">Belongs to the citrate synthase family.</text>
</comment>
<dbReference type="GO" id="GO:0006099">
    <property type="term" value="P:tricarboxylic acid cycle"/>
    <property type="evidence" value="ECO:0007669"/>
    <property type="project" value="TreeGrafter"/>
</dbReference>
<evidence type="ECO:0000256" key="2">
    <source>
        <dbReference type="ARBA" id="ARBA00010566"/>
    </source>
</evidence>
<dbReference type="PRINTS" id="PR00143">
    <property type="entry name" value="CITRTSNTHASE"/>
</dbReference>
<organism evidence="6 7">
    <name type="scientific">Drosophila lebanonensis</name>
    <name type="common">Fruit fly</name>
    <name type="synonym">Scaptodrosophila lebanonensis</name>
    <dbReference type="NCBI Taxonomy" id="7225"/>
    <lineage>
        <taxon>Eukaryota</taxon>
        <taxon>Metazoa</taxon>
        <taxon>Ecdysozoa</taxon>
        <taxon>Arthropoda</taxon>
        <taxon>Hexapoda</taxon>
        <taxon>Insecta</taxon>
        <taxon>Pterygota</taxon>
        <taxon>Neoptera</taxon>
        <taxon>Endopterygota</taxon>
        <taxon>Diptera</taxon>
        <taxon>Brachycera</taxon>
        <taxon>Muscomorpha</taxon>
        <taxon>Ephydroidea</taxon>
        <taxon>Drosophilidae</taxon>
        <taxon>Scaptodrosophila</taxon>
    </lineage>
</organism>
<reference evidence="7" key="1">
    <citation type="submission" date="2025-08" db="UniProtKB">
        <authorList>
            <consortium name="RefSeq"/>
        </authorList>
    </citation>
    <scope>IDENTIFICATION</scope>
    <source>
        <strain evidence="7">11010-0011.00</strain>
        <tissue evidence="7">Whole body</tissue>
    </source>
</reference>
<dbReference type="PROSITE" id="PS00480">
    <property type="entry name" value="CITRATE_SYNTHASE"/>
    <property type="match status" value="1"/>
</dbReference>
<dbReference type="GeneID" id="115622877"/>
<comment type="subunit">
    <text evidence="3">Homodimer.</text>
</comment>
<dbReference type="PANTHER" id="PTHR11739:SF8">
    <property type="entry name" value="CITRATE SYNTHASE, MITOCHONDRIAL"/>
    <property type="match status" value="1"/>
</dbReference>
<dbReference type="Pfam" id="PF00285">
    <property type="entry name" value="Citrate_synt"/>
    <property type="match status" value="1"/>
</dbReference>
<dbReference type="NCBIfam" id="NF007128">
    <property type="entry name" value="PRK09569.1"/>
    <property type="match status" value="1"/>
</dbReference>
<name>A0A6J2T7B9_DROLE</name>
<evidence type="ECO:0000313" key="7">
    <source>
        <dbReference type="RefSeq" id="XP_030372826.1"/>
    </source>
</evidence>
<dbReference type="InterPro" id="IPR016142">
    <property type="entry name" value="Citrate_synth-like_lrg_a-sub"/>
</dbReference>
<dbReference type="GO" id="GO:0005975">
    <property type="term" value="P:carbohydrate metabolic process"/>
    <property type="evidence" value="ECO:0007669"/>
    <property type="project" value="TreeGrafter"/>
</dbReference>
<proteinExistence type="inferred from homology"/>
<dbReference type="Gene3D" id="1.10.580.10">
    <property type="entry name" value="Citrate Synthase, domain 1"/>
    <property type="match status" value="1"/>
</dbReference>
<dbReference type="Proteomes" id="UP000504634">
    <property type="component" value="Unplaced"/>
</dbReference>
<accession>A0A6J2T7B9</accession>
<dbReference type="RefSeq" id="XP_030372826.1">
    <property type="nucleotide sequence ID" value="XM_030516966.1"/>
</dbReference>
<evidence type="ECO:0000256" key="4">
    <source>
        <dbReference type="ARBA" id="ARBA00022679"/>
    </source>
</evidence>
<dbReference type="OrthoDB" id="8017587at2759"/>
<evidence type="ECO:0000313" key="6">
    <source>
        <dbReference type="Proteomes" id="UP000504634"/>
    </source>
</evidence>
<evidence type="ECO:0000256" key="3">
    <source>
        <dbReference type="ARBA" id="ARBA00011738"/>
    </source>
</evidence>
<gene>
    <name evidence="7" type="primary">LOC115622877</name>
</gene>
<dbReference type="InterPro" id="IPR036969">
    <property type="entry name" value="Citrate_synthase_sf"/>
</dbReference>
<dbReference type="InterPro" id="IPR019810">
    <property type="entry name" value="Citrate_synthase_AS"/>
</dbReference>
<dbReference type="GO" id="GO:0005759">
    <property type="term" value="C:mitochondrial matrix"/>
    <property type="evidence" value="ECO:0007669"/>
    <property type="project" value="UniProtKB-SubCell"/>
</dbReference>
<keyword evidence="6" id="KW-1185">Reference proteome</keyword>
<protein>
    <recommendedName>
        <fullName evidence="5">Citrate synthase</fullName>
    </recommendedName>
</protein>
<evidence type="ECO:0000256" key="1">
    <source>
        <dbReference type="ARBA" id="ARBA00004305"/>
    </source>
</evidence>
<evidence type="ECO:0000256" key="5">
    <source>
        <dbReference type="RuleBase" id="RU000441"/>
    </source>
</evidence>